<dbReference type="Gene3D" id="3.40.50.720">
    <property type="entry name" value="NAD(P)-binding Rossmann-like Domain"/>
    <property type="match status" value="1"/>
</dbReference>
<accession>A0A382UPT5</accession>
<evidence type="ECO:0000259" key="2">
    <source>
        <dbReference type="Pfam" id="PF01370"/>
    </source>
</evidence>
<keyword evidence="1" id="KW-0520">NAD</keyword>
<feature type="non-terminal residue" evidence="3">
    <location>
        <position position="291"/>
    </location>
</feature>
<dbReference type="Gene3D" id="3.90.25.10">
    <property type="entry name" value="UDP-galactose 4-epimerase, domain 1"/>
    <property type="match status" value="1"/>
</dbReference>
<feature type="non-terminal residue" evidence="3">
    <location>
        <position position="1"/>
    </location>
</feature>
<dbReference type="InterPro" id="IPR036291">
    <property type="entry name" value="NAD(P)-bd_dom_sf"/>
</dbReference>
<dbReference type="Pfam" id="PF01370">
    <property type="entry name" value="Epimerase"/>
    <property type="match status" value="1"/>
</dbReference>
<protein>
    <recommendedName>
        <fullName evidence="2">NAD-dependent epimerase/dehydratase domain-containing protein</fullName>
    </recommendedName>
</protein>
<reference evidence="3" key="1">
    <citation type="submission" date="2018-05" db="EMBL/GenBank/DDBJ databases">
        <authorList>
            <person name="Lanie J.A."/>
            <person name="Ng W.-L."/>
            <person name="Kazmierczak K.M."/>
            <person name="Andrzejewski T.M."/>
            <person name="Davidsen T.M."/>
            <person name="Wayne K.J."/>
            <person name="Tettelin H."/>
            <person name="Glass J.I."/>
            <person name="Rusch D."/>
            <person name="Podicherti R."/>
            <person name="Tsui H.-C.T."/>
            <person name="Winkler M.E."/>
        </authorList>
    </citation>
    <scope>NUCLEOTIDE SEQUENCE</scope>
</reference>
<proteinExistence type="predicted"/>
<dbReference type="AlphaFoldDB" id="A0A382UPT5"/>
<name>A0A382UPT5_9ZZZZ</name>
<dbReference type="SUPFAM" id="SSF51735">
    <property type="entry name" value="NAD(P)-binding Rossmann-fold domains"/>
    <property type="match status" value="1"/>
</dbReference>
<feature type="domain" description="NAD-dependent epimerase/dehydratase" evidence="2">
    <location>
        <begin position="1"/>
        <end position="221"/>
    </location>
</feature>
<sequence>TGAAGFLGSHVVDHLLAQGHRVVGLDSFDDFYPRSIKEANLLHARASDRFELVEADIRDRASLDRLPADIQQVIHLAAKAGVRPSIEHPNLYASVNIEGTWSLLEWAKTQSIKDFIVASSSSVYGNSAKAPFRESHFVGEPISPYAATKRATELACHTHVHLYEMSVIALRFFTVYGPRQRPDLAIHKFARLLREGRPLPMFGDGTTARDYTYIEDILQGIEGARGLLESSPDPRFEIINLGESRTVTLSEMIEVLSEEMGTKAEIDQLPPQPGDVRQTYADITKAQELLG</sequence>
<evidence type="ECO:0000256" key="1">
    <source>
        <dbReference type="ARBA" id="ARBA00023027"/>
    </source>
</evidence>
<evidence type="ECO:0000313" key="3">
    <source>
        <dbReference type="EMBL" id="SVD36202.1"/>
    </source>
</evidence>
<dbReference type="PRINTS" id="PR01713">
    <property type="entry name" value="NUCEPIMERASE"/>
</dbReference>
<dbReference type="InterPro" id="IPR001509">
    <property type="entry name" value="Epimerase_deHydtase"/>
</dbReference>
<dbReference type="EMBL" id="UINC01145834">
    <property type="protein sequence ID" value="SVD36202.1"/>
    <property type="molecule type" value="Genomic_DNA"/>
</dbReference>
<organism evidence="3">
    <name type="scientific">marine metagenome</name>
    <dbReference type="NCBI Taxonomy" id="408172"/>
    <lineage>
        <taxon>unclassified sequences</taxon>
        <taxon>metagenomes</taxon>
        <taxon>ecological metagenomes</taxon>
    </lineage>
</organism>
<gene>
    <name evidence="3" type="ORF">METZ01_LOCUS389056</name>
</gene>
<dbReference type="PANTHER" id="PTHR43574">
    <property type="entry name" value="EPIMERASE-RELATED"/>
    <property type="match status" value="1"/>
</dbReference>